<dbReference type="KEGG" id="ppoa:BJK05_02070"/>
<dbReference type="AlphaFoldDB" id="A0AAW4NWK8"/>
<organism evidence="9 10">
    <name type="scientific">Pectobacterium polaris</name>
    <dbReference type="NCBI Taxonomy" id="2042057"/>
    <lineage>
        <taxon>Bacteria</taxon>
        <taxon>Pseudomonadati</taxon>
        <taxon>Pseudomonadota</taxon>
        <taxon>Gammaproteobacteria</taxon>
        <taxon>Enterobacterales</taxon>
        <taxon>Pectobacteriaceae</taxon>
        <taxon>Pectobacterium</taxon>
    </lineage>
</organism>
<protein>
    <submittedName>
        <fullName evidence="9">Aldo/keto reductase</fullName>
    </submittedName>
</protein>
<comment type="catalytic activity">
    <reaction evidence="4">
        <text>hydroxyacetone + NADP(+) = methylglyoxal + NADPH + H(+)</text>
        <dbReference type="Rhea" id="RHEA:27986"/>
        <dbReference type="ChEBI" id="CHEBI:15378"/>
        <dbReference type="ChEBI" id="CHEBI:17158"/>
        <dbReference type="ChEBI" id="CHEBI:27957"/>
        <dbReference type="ChEBI" id="CHEBI:57783"/>
        <dbReference type="ChEBI" id="CHEBI:58349"/>
    </reaction>
</comment>
<accession>A0AAW4NWK8</accession>
<dbReference type="PRINTS" id="PR00069">
    <property type="entry name" value="ALDKETRDTASE"/>
</dbReference>
<feature type="binding site" evidence="6">
    <location>
        <position position="112"/>
    </location>
    <ligand>
        <name>substrate</name>
    </ligand>
</feature>
<evidence type="ECO:0000256" key="2">
    <source>
        <dbReference type="ARBA" id="ARBA00022857"/>
    </source>
</evidence>
<name>A0AAW4NWK8_9GAMM</name>
<keyword evidence="2" id="KW-0521">NADP</keyword>
<dbReference type="PANTHER" id="PTHR43827:SF3">
    <property type="entry name" value="NADP-DEPENDENT OXIDOREDUCTASE DOMAIN-CONTAINING PROTEIN"/>
    <property type="match status" value="1"/>
</dbReference>
<comment type="caution">
    <text evidence="9">The sequence shown here is derived from an EMBL/GenBank/DDBJ whole genome shotgun (WGS) entry which is preliminary data.</text>
</comment>
<evidence type="ECO:0000259" key="8">
    <source>
        <dbReference type="Pfam" id="PF00248"/>
    </source>
</evidence>
<evidence type="ECO:0000313" key="9">
    <source>
        <dbReference type="EMBL" id="MBW5891451.1"/>
    </source>
</evidence>
<dbReference type="Gene3D" id="3.20.20.100">
    <property type="entry name" value="NADP-dependent oxidoreductase domain"/>
    <property type="match status" value="1"/>
</dbReference>
<feature type="site" description="Lowers pKa of active site Tyr" evidence="7">
    <location>
        <position position="79"/>
    </location>
</feature>
<dbReference type="GeneID" id="61407377"/>
<dbReference type="InterPro" id="IPR023210">
    <property type="entry name" value="NADP_OxRdtase_dom"/>
</dbReference>
<evidence type="ECO:0000256" key="7">
    <source>
        <dbReference type="PIRSR" id="PIRSR000097-3"/>
    </source>
</evidence>
<dbReference type="EMBL" id="JAESHX010000019">
    <property type="protein sequence ID" value="MBW5891451.1"/>
    <property type="molecule type" value="Genomic_DNA"/>
</dbReference>
<dbReference type="GO" id="GO:0016616">
    <property type="term" value="F:oxidoreductase activity, acting on the CH-OH group of donors, NAD or NADP as acceptor"/>
    <property type="evidence" value="ECO:0007669"/>
    <property type="project" value="UniProtKB-ARBA"/>
</dbReference>
<dbReference type="PANTHER" id="PTHR43827">
    <property type="entry name" value="2,5-DIKETO-D-GLUCONIC ACID REDUCTASE"/>
    <property type="match status" value="1"/>
</dbReference>
<dbReference type="Proteomes" id="UP000696310">
    <property type="component" value="Unassembled WGS sequence"/>
</dbReference>
<feature type="domain" description="NADP-dependent oxidoreductase" evidence="8">
    <location>
        <begin position="27"/>
        <end position="277"/>
    </location>
</feature>
<proteinExistence type="inferred from homology"/>
<evidence type="ECO:0000256" key="3">
    <source>
        <dbReference type="ARBA" id="ARBA00023002"/>
    </source>
</evidence>
<feature type="active site" description="Proton donor" evidence="5">
    <location>
        <position position="54"/>
    </location>
</feature>
<dbReference type="PIRSF" id="PIRSF000097">
    <property type="entry name" value="AKR"/>
    <property type="match status" value="1"/>
</dbReference>
<reference evidence="9" key="1">
    <citation type="journal article" date="2021" name="bioRxiv">
        <title>Identification of Pectobacterium species isolated from the soft rot of tetecho (Neobuxbaumia tetetzo), a columnar cactus, and associated metagenomics.</title>
        <authorList>
            <person name="Vargas-Peralta D."/>
            <person name="Narvaez-Barragan D.A."/>
            <person name="de Sandozequi A."/>
            <person name="Romero-Gutierrez M.F."/>
            <person name="Segovia L."/>
            <person name="Martinez-Anaya C."/>
            <person name="Alcaraz L.D."/>
            <person name="de la Torre Almaraz R."/>
        </authorList>
    </citation>
    <scope>NUCLEOTIDE SEQUENCE</scope>
    <source>
        <strain evidence="9">A3</strain>
    </source>
</reference>
<evidence type="ECO:0000256" key="5">
    <source>
        <dbReference type="PIRSR" id="PIRSR000097-1"/>
    </source>
</evidence>
<evidence type="ECO:0000313" key="10">
    <source>
        <dbReference type="Proteomes" id="UP000696310"/>
    </source>
</evidence>
<dbReference type="RefSeq" id="WP_095698987.1">
    <property type="nucleotide sequence ID" value="NZ_CABHLY010000012.1"/>
</dbReference>
<dbReference type="PROSITE" id="PS00798">
    <property type="entry name" value="ALDOKETO_REDUCTASE_1"/>
    <property type="match status" value="1"/>
</dbReference>
<comment type="similarity">
    <text evidence="1">Belongs to the aldo/keto reductase family.</text>
</comment>
<sequence>MTIKDALSTVQLNNGISMPLLGFGVFQSSPKETITSVGAAIDAGYRLIDTAAVYANEREVGTAIQNAAIKRSELFVTTKLWISDYGYDATLRAFDLSLNKLKLDYVDLYLLHFPVPNDFESTVQAYKAAESLLKSGRTRAIGVSNFTPEHLDHLIAAVSVVPAVNQIELHPFFIEAEARARHKDLGIVTQAWSPLGGVNIYDATEPGLQRHVLKEALLSKIGTKHGKSPAQVVLRWHLQHGTAIIPKSVTPERIQQNSDIFDFSLSSEEMDSIDKLNTGKRGGHDPDIVDRIYFPNVVAD</sequence>
<dbReference type="FunFam" id="3.20.20.100:FF:000015">
    <property type="entry name" value="Oxidoreductase, aldo/keto reductase family"/>
    <property type="match status" value="1"/>
</dbReference>
<gene>
    <name evidence="9" type="ORF">IM880_04455</name>
</gene>
<dbReference type="Pfam" id="PF00248">
    <property type="entry name" value="Aldo_ket_red"/>
    <property type="match status" value="1"/>
</dbReference>
<evidence type="ECO:0000256" key="1">
    <source>
        <dbReference type="ARBA" id="ARBA00007905"/>
    </source>
</evidence>
<dbReference type="InterPro" id="IPR020471">
    <property type="entry name" value="AKR"/>
</dbReference>
<dbReference type="InterPro" id="IPR036812">
    <property type="entry name" value="NAD(P)_OxRdtase_dom_sf"/>
</dbReference>
<evidence type="ECO:0000256" key="6">
    <source>
        <dbReference type="PIRSR" id="PIRSR000097-2"/>
    </source>
</evidence>
<reference evidence="9" key="2">
    <citation type="submission" date="2021-01" db="EMBL/GenBank/DDBJ databases">
        <authorList>
            <person name="Vargas Peralta D."/>
        </authorList>
    </citation>
    <scope>NUCLEOTIDE SEQUENCE</scope>
    <source>
        <strain evidence="9">A3</strain>
    </source>
</reference>
<keyword evidence="3" id="KW-0560">Oxidoreductase</keyword>
<evidence type="ECO:0000256" key="4">
    <source>
        <dbReference type="ARBA" id="ARBA00049445"/>
    </source>
</evidence>
<dbReference type="InterPro" id="IPR018170">
    <property type="entry name" value="Aldo/ket_reductase_CS"/>
</dbReference>
<dbReference type="PROSITE" id="PS00063">
    <property type="entry name" value="ALDOKETO_REDUCTASE_3"/>
    <property type="match status" value="1"/>
</dbReference>
<dbReference type="SUPFAM" id="SSF51430">
    <property type="entry name" value="NAD(P)-linked oxidoreductase"/>
    <property type="match status" value="1"/>
</dbReference>